<dbReference type="GO" id="GO:0009190">
    <property type="term" value="P:cyclic nucleotide biosynthetic process"/>
    <property type="evidence" value="ECO:0007669"/>
    <property type="project" value="InterPro"/>
</dbReference>
<dbReference type="InterPro" id="IPR001054">
    <property type="entry name" value="A/G_cyclase"/>
</dbReference>
<dbReference type="GO" id="GO:0035556">
    <property type="term" value="P:intracellular signal transduction"/>
    <property type="evidence" value="ECO:0007669"/>
    <property type="project" value="InterPro"/>
</dbReference>
<proteinExistence type="predicted"/>
<organism evidence="3 4">
    <name type="scientific">Stenotrophomonas maltophilia</name>
    <name type="common">Pseudomonas maltophilia</name>
    <name type="synonym">Xanthomonas maltophilia</name>
    <dbReference type="NCBI Taxonomy" id="40324"/>
    <lineage>
        <taxon>Bacteria</taxon>
        <taxon>Pseudomonadati</taxon>
        <taxon>Pseudomonadota</taxon>
        <taxon>Gammaproteobacteria</taxon>
        <taxon>Lysobacterales</taxon>
        <taxon>Lysobacteraceae</taxon>
        <taxon>Stenotrophomonas</taxon>
        <taxon>Stenotrophomonas maltophilia group</taxon>
    </lineage>
</organism>
<evidence type="ECO:0000313" key="4">
    <source>
        <dbReference type="Proteomes" id="UP000234414"/>
    </source>
</evidence>
<name>A0AAD0BSG9_STEMA</name>
<dbReference type="InterPro" id="IPR029787">
    <property type="entry name" value="Nucleotide_cyclase"/>
</dbReference>
<dbReference type="Gene3D" id="3.30.70.1230">
    <property type="entry name" value="Nucleotide cyclase"/>
    <property type="match status" value="2"/>
</dbReference>
<gene>
    <name evidence="3" type="ORF">SmaCSM2_04695</name>
</gene>
<feature type="region of interest" description="Disordered" evidence="1">
    <location>
        <begin position="492"/>
        <end position="515"/>
    </location>
</feature>
<accession>A0AAD0BSG9</accession>
<dbReference type="PROSITE" id="PS50125">
    <property type="entry name" value="GUANYLATE_CYCLASE_2"/>
    <property type="match status" value="2"/>
</dbReference>
<dbReference type="RefSeq" id="WP_101765021.1">
    <property type="nucleotide sequence ID" value="NZ_CP025298.1"/>
</dbReference>
<protein>
    <submittedName>
        <fullName evidence="3">Transcriptional regulator</fullName>
    </submittedName>
</protein>
<evidence type="ECO:0000259" key="2">
    <source>
        <dbReference type="PROSITE" id="PS50125"/>
    </source>
</evidence>
<feature type="domain" description="Guanylate cyclase" evidence="2">
    <location>
        <begin position="49"/>
        <end position="188"/>
    </location>
</feature>
<reference evidence="3 4" key="1">
    <citation type="submission" date="2017-12" db="EMBL/GenBank/DDBJ databases">
        <title>Complete Genome Sequence of Stenotrophomonas maltophilia CSM2.</title>
        <authorList>
            <person name="Castro-Jaimes S."/>
            <person name="Lopez-Leal G."/>
            <person name="Barberena Jonas C."/>
            <person name="Bustos P."/>
            <person name="Perez-Oseguera A."/>
            <person name="Cevallos M.A."/>
        </authorList>
    </citation>
    <scope>NUCLEOTIDE SEQUENCE [LARGE SCALE GENOMIC DNA]</scope>
    <source>
        <strain evidence="3 4">CSM2</strain>
    </source>
</reference>
<dbReference type="Proteomes" id="UP000234414">
    <property type="component" value="Chromosome"/>
</dbReference>
<feature type="domain" description="Guanylate cyclase" evidence="2">
    <location>
        <begin position="286"/>
        <end position="427"/>
    </location>
</feature>
<evidence type="ECO:0000256" key="1">
    <source>
        <dbReference type="SAM" id="MobiDB-lite"/>
    </source>
</evidence>
<dbReference type="GO" id="GO:0004016">
    <property type="term" value="F:adenylate cyclase activity"/>
    <property type="evidence" value="ECO:0007669"/>
    <property type="project" value="UniProtKB-ARBA"/>
</dbReference>
<dbReference type="AlphaFoldDB" id="A0AAD0BSG9"/>
<dbReference type="EMBL" id="CP025298">
    <property type="protein sequence ID" value="AUI06506.1"/>
    <property type="molecule type" value="Genomic_DNA"/>
</dbReference>
<dbReference type="SUPFAM" id="SSF55073">
    <property type="entry name" value="Nucleotide cyclase"/>
    <property type="match status" value="2"/>
</dbReference>
<sequence>MGHSWKEDRAKKRIKSRYEEVRDVEIYDYKRDTSLESIPAKRAYRIHAAHLYIDIVNIDEILACTKDEGTTCHKRTLKFLNQHYRAVHRILEESNAKRVDFHNQRLHALVAKPYGEDEERQRVAKAVAIAKLVDEVLAETGDADEHIPNARVRVGIDSGLALAVNNGRRGGREPLFLGSPANHAAKCAGHASTEGIYLTNSARSVMDFPALDGDKDRSTRLTDDQIATCVDEAKLETSKDKIIKLWKEEQEETPIGSIEFSRPTPPLSDLDFDALTPGNSKNFEGVSVYADIDGFSAFVDQHLEENPENLVRTLHVVRSELDSVTHSDFGGRRVRFIGDCLHGMMIEGTAYTTDAEATVSTAVQCVGALRSSFLSAIEHLKSEGGDTGELGLAIGFEYGPLSLSRLGMKGERVRCATGRAVIASEAEQRICKGTESRIGPAAYKAGSDAVRTLFGNSRTADNLDYDAAVEELSASGDKVAKAALEDAYASSRPAVVPSLSQPLRPHLKLAHDERS</sequence>
<evidence type="ECO:0000313" key="3">
    <source>
        <dbReference type="EMBL" id="AUI06506.1"/>
    </source>
</evidence>
<dbReference type="Pfam" id="PF00211">
    <property type="entry name" value="Guanylate_cyc"/>
    <property type="match status" value="1"/>
</dbReference>